<feature type="region of interest" description="Disordered" evidence="1">
    <location>
        <begin position="272"/>
        <end position="321"/>
    </location>
</feature>
<feature type="region of interest" description="Disordered" evidence="1">
    <location>
        <begin position="140"/>
        <end position="162"/>
    </location>
</feature>
<evidence type="ECO:0000313" key="4">
    <source>
        <dbReference type="Proteomes" id="UP001244011"/>
    </source>
</evidence>
<reference evidence="3" key="1">
    <citation type="submission" date="2023-06" db="EMBL/GenBank/DDBJ databases">
        <title>Genome-scale phylogeny and comparative genomics of the fungal order Sordariales.</title>
        <authorList>
            <consortium name="Lawrence Berkeley National Laboratory"/>
            <person name="Hensen N."/>
            <person name="Bonometti L."/>
            <person name="Westerberg I."/>
            <person name="Brannstrom I.O."/>
            <person name="Guillou S."/>
            <person name="Cros-Aarteil S."/>
            <person name="Calhoun S."/>
            <person name="Haridas S."/>
            <person name="Kuo A."/>
            <person name="Mondo S."/>
            <person name="Pangilinan J."/>
            <person name="Riley R."/>
            <person name="Labutti K."/>
            <person name="Andreopoulos B."/>
            <person name="Lipzen A."/>
            <person name="Chen C."/>
            <person name="Yanf M."/>
            <person name="Daum C."/>
            <person name="Ng V."/>
            <person name="Clum A."/>
            <person name="Steindorff A."/>
            <person name="Ohm R."/>
            <person name="Martin F."/>
            <person name="Silar P."/>
            <person name="Natvig D."/>
            <person name="Lalanne C."/>
            <person name="Gautier V."/>
            <person name="Ament-Velasquez S.L."/>
            <person name="Kruys A."/>
            <person name="Hutchinson M.I."/>
            <person name="Powell A.J."/>
            <person name="Barry K."/>
            <person name="Miller A.N."/>
            <person name="Grigoriev I.V."/>
            <person name="Debuchy R."/>
            <person name="Gladieux P."/>
            <person name="Thoren M.H."/>
            <person name="Johannesson H."/>
        </authorList>
    </citation>
    <scope>NUCLEOTIDE SEQUENCE</scope>
    <source>
        <strain evidence="3">8032-3</strain>
    </source>
</reference>
<organism evidence="3 4">
    <name type="scientific">Phialemonium atrogriseum</name>
    <dbReference type="NCBI Taxonomy" id="1093897"/>
    <lineage>
        <taxon>Eukaryota</taxon>
        <taxon>Fungi</taxon>
        <taxon>Dikarya</taxon>
        <taxon>Ascomycota</taxon>
        <taxon>Pezizomycotina</taxon>
        <taxon>Sordariomycetes</taxon>
        <taxon>Sordariomycetidae</taxon>
        <taxon>Cephalothecales</taxon>
        <taxon>Cephalothecaceae</taxon>
        <taxon>Phialemonium</taxon>
    </lineage>
</organism>
<keyword evidence="4" id="KW-1185">Reference proteome</keyword>
<evidence type="ECO:0000313" key="3">
    <source>
        <dbReference type="EMBL" id="KAK1772552.1"/>
    </source>
</evidence>
<evidence type="ECO:0000256" key="1">
    <source>
        <dbReference type="SAM" id="MobiDB-lite"/>
    </source>
</evidence>
<dbReference type="EMBL" id="MU838997">
    <property type="protein sequence ID" value="KAK1772552.1"/>
    <property type="molecule type" value="Genomic_DNA"/>
</dbReference>
<gene>
    <name evidence="3" type="ORF">QBC33DRAFT_510404</name>
</gene>
<comment type="caution">
    <text evidence="3">The sequence shown here is derived from an EMBL/GenBank/DDBJ whole genome shotgun (WGS) entry which is preliminary data.</text>
</comment>
<dbReference type="AlphaFoldDB" id="A0AAJ0CC45"/>
<feature type="domain" description="Stc1" evidence="2">
    <location>
        <begin position="13"/>
        <end position="96"/>
    </location>
</feature>
<protein>
    <submittedName>
        <fullName evidence="3">Stc1 domain-containing protein</fullName>
    </submittedName>
</protein>
<accession>A0AAJ0CC45</accession>
<dbReference type="RefSeq" id="XP_060288765.1">
    <property type="nucleotide sequence ID" value="XM_060425765.1"/>
</dbReference>
<dbReference type="Proteomes" id="UP001244011">
    <property type="component" value="Unassembled WGS sequence"/>
</dbReference>
<sequence>MGPGGSNLPAKIRCDLGGEWKDPSQYSKKQLQIYMTSVRTRKNVTPAKSGIICRVHKGEPGTQELRCQGPCNAWKPLLHFSKNSRTTGRNWCTACISWSEANVPGCTPYVAPLAKRSPEEDEKHPVVPHGLDDDMLFDYDGQDGKSALDPSESDGPRTMNSKFFEQDDHDAEDFDGPAANLDNGQDYSLATDEMGRLHLGGEQQSKLGGSTQHQGGDVFPSASAGPGRGPMAPHWNIPKSGDGPLGSLGSSADPTTVMMYTHQQAARQFNAYSPGGERRPTAATGRAAVGNSGWAKPKMRKTKIEPPDYLRHEEYRPCGLS</sequence>
<proteinExistence type="predicted"/>
<feature type="compositionally biased region" description="Basic and acidic residues" evidence="1">
    <location>
        <begin position="302"/>
        <end position="321"/>
    </location>
</feature>
<evidence type="ECO:0000259" key="2">
    <source>
        <dbReference type="Pfam" id="PF12898"/>
    </source>
</evidence>
<dbReference type="InterPro" id="IPR024630">
    <property type="entry name" value="Stc1"/>
</dbReference>
<dbReference type="Pfam" id="PF12898">
    <property type="entry name" value="Stc1"/>
    <property type="match status" value="1"/>
</dbReference>
<dbReference type="GeneID" id="85308952"/>
<name>A0AAJ0CC45_9PEZI</name>